<dbReference type="Gene3D" id="3.40.710.10">
    <property type="entry name" value="DD-peptidase/beta-lactamase superfamily"/>
    <property type="match status" value="2"/>
</dbReference>
<evidence type="ECO:0000313" key="3">
    <source>
        <dbReference type="Proteomes" id="UP001147733"/>
    </source>
</evidence>
<dbReference type="SUPFAM" id="SSF56601">
    <property type="entry name" value="beta-lactamase/transpeptidase-like"/>
    <property type="match status" value="2"/>
</dbReference>
<feature type="domain" description="Beta-lactamase-related" evidence="1">
    <location>
        <begin position="32"/>
        <end position="90"/>
    </location>
</feature>
<protein>
    <recommendedName>
        <fullName evidence="1">Beta-lactamase-related domain-containing protein</fullName>
    </recommendedName>
</protein>
<accession>A0A9W9TLQ6</accession>
<dbReference type="GeneID" id="81385572"/>
<dbReference type="OrthoDB" id="428260at2759"/>
<evidence type="ECO:0000259" key="1">
    <source>
        <dbReference type="Pfam" id="PF00144"/>
    </source>
</evidence>
<evidence type="ECO:0000313" key="2">
    <source>
        <dbReference type="EMBL" id="KAJ5227481.1"/>
    </source>
</evidence>
<proteinExistence type="predicted"/>
<dbReference type="AlphaFoldDB" id="A0A9W9TLQ6"/>
<dbReference type="RefSeq" id="XP_056499846.1">
    <property type="nucleotide sequence ID" value="XM_056646405.1"/>
</dbReference>
<name>A0A9W9TLQ6_PENCI</name>
<gene>
    <name evidence="2" type="ORF">N7469_007487</name>
</gene>
<dbReference type="InterPro" id="IPR001466">
    <property type="entry name" value="Beta-lactam-related"/>
</dbReference>
<dbReference type="PANTHER" id="PTHR43283:SF3">
    <property type="entry name" value="BETA-LACTAMASE FAMILY PROTEIN (AFU_ORTHOLOGUE AFUA_5G07500)"/>
    <property type="match status" value="1"/>
</dbReference>
<keyword evidence="3" id="KW-1185">Reference proteome</keyword>
<dbReference type="Pfam" id="PF00144">
    <property type="entry name" value="Beta-lactamase"/>
    <property type="match status" value="1"/>
</dbReference>
<comment type="caution">
    <text evidence="2">The sequence shown here is derived from an EMBL/GenBank/DDBJ whole genome shotgun (WGS) entry which is preliminary data.</text>
</comment>
<reference evidence="2" key="1">
    <citation type="submission" date="2022-11" db="EMBL/GenBank/DDBJ databases">
        <authorList>
            <person name="Petersen C."/>
        </authorList>
    </citation>
    <scope>NUCLEOTIDE SEQUENCE</scope>
    <source>
        <strain evidence="2">IBT 23319</strain>
    </source>
</reference>
<reference evidence="2" key="2">
    <citation type="journal article" date="2023" name="IMA Fungus">
        <title>Comparative genomic study of the Penicillium genus elucidates a diverse pangenome and 15 lateral gene transfer events.</title>
        <authorList>
            <person name="Petersen C."/>
            <person name="Sorensen T."/>
            <person name="Nielsen M.R."/>
            <person name="Sondergaard T.E."/>
            <person name="Sorensen J.L."/>
            <person name="Fitzpatrick D.A."/>
            <person name="Frisvad J.C."/>
            <person name="Nielsen K.L."/>
        </authorList>
    </citation>
    <scope>NUCLEOTIDE SEQUENCE</scope>
    <source>
        <strain evidence="2">IBT 23319</strain>
    </source>
</reference>
<dbReference type="EMBL" id="JAPQKT010000006">
    <property type="protein sequence ID" value="KAJ5227481.1"/>
    <property type="molecule type" value="Genomic_DNA"/>
</dbReference>
<dbReference type="InterPro" id="IPR050789">
    <property type="entry name" value="Diverse_Enzym_Activities"/>
</dbReference>
<dbReference type="InterPro" id="IPR012338">
    <property type="entry name" value="Beta-lactam/transpept-like"/>
</dbReference>
<dbReference type="PANTHER" id="PTHR43283">
    <property type="entry name" value="BETA-LACTAMASE-RELATED"/>
    <property type="match status" value="1"/>
</dbReference>
<organism evidence="2 3">
    <name type="scientific">Penicillium citrinum</name>
    <dbReference type="NCBI Taxonomy" id="5077"/>
    <lineage>
        <taxon>Eukaryota</taxon>
        <taxon>Fungi</taxon>
        <taxon>Dikarya</taxon>
        <taxon>Ascomycota</taxon>
        <taxon>Pezizomycotina</taxon>
        <taxon>Eurotiomycetes</taxon>
        <taxon>Eurotiomycetidae</taxon>
        <taxon>Eurotiales</taxon>
        <taxon>Aspergillaceae</taxon>
        <taxon>Penicillium</taxon>
    </lineage>
</organism>
<dbReference type="Proteomes" id="UP001147733">
    <property type="component" value="Unassembled WGS sequence"/>
</dbReference>
<sequence>MPINQQTASHLRNIIHNACSDQISGIPDTTVVVLDADGDELFAHAAGKRGAGSNEYMTLDNIFWIASCTKMLVGVACMQLVEEGKLVLDDGAQAERLCPKLRKISRNPPRAPVVVDLDNQDEVDWVFNSGGAGIFAKPQEYCKVLALLLNNATCPKSIKLLSKRTVDEMFSNQIPDFPNYNRQNIPAAKPDLTNPISELYPVPGNPTQGWSLAFMLSNGGLTGPSKATGH</sequence>